<dbReference type="SFLD" id="SFLDS00003">
    <property type="entry name" value="Haloacid_Dehalogenase"/>
    <property type="match status" value="1"/>
</dbReference>
<dbReference type="Gene3D" id="3.40.50.1000">
    <property type="entry name" value="HAD superfamily/HAD-like"/>
    <property type="match status" value="1"/>
</dbReference>
<dbReference type="PROSITE" id="PS01228">
    <property type="entry name" value="COF_1"/>
    <property type="match status" value="1"/>
</dbReference>
<dbReference type="NCBIfam" id="TIGR00099">
    <property type="entry name" value="Cof-subfamily"/>
    <property type="match status" value="1"/>
</dbReference>
<accession>A0A0R2CII7</accession>
<dbReference type="Proteomes" id="UP000051789">
    <property type="component" value="Unassembled WGS sequence"/>
</dbReference>
<gene>
    <name evidence="1" type="ORF">FD19_GL001015</name>
</gene>
<dbReference type="EMBL" id="AYZK01000002">
    <property type="protein sequence ID" value="KRM87507.1"/>
    <property type="molecule type" value="Genomic_DNA"/>
</dbReference>
<reference evidence="1 2" key="1">
    <citation type="journal article" date="2015" name="Genome Announc.">
        <title>Expanding the biotechnology potential of lactobacilli through comparative genomics of 213 strains and associated genera.</title>
        <authorList>
            <person name="Sun Z."/>
            <person name="Harris H.M."/>
            <person name="McCann A."/>
            <person name="Guo C."/>
            <person name="Argimon S."/>
            <person name="Zhang W."/>
            <person name="Yang X."/>
            <person name="Jeffery I.B."/>
            <person name="Cooney J.C."/>
            <person name="Kagawa T.F."/>
            <person name="Liu W."/>
            <person name="Song Y."/>
            <person name="Salvetti E."/>
            <person name="Wrobel A."/>
            <person name="Rasinkangas P."/>
            <person name="Parkhill J."/>
            <person name="Rea M.C."/>
            <person name="O'Sullivan O."/>
            <person name="Ritari J."/>
            <person name="Douillard F.P."/>
            <person name="Paul Ross R."/>
            <person name="Yang R."/>
            <person name="Briner A.E."/>
            <person name="Felis G.E."/>
            <person name="de Vos W.M."/>
            <person name="Barrangou R."/>
            <person name="Klaenhammer T.R."/>
            <person name="Caufield P.W."/>
            <person name="Cui Y."/>
            <person name="Zhang H."/>
            <person name="O'Toole P.W."/>
        </authorList>
    </citation>
    <scope>NUCLEOTIDE SEQUENCE [LARGE SCALE GENOMIC DNA]</scope>
    <source>
        <strain evidence="1 2">DSM 22698</strain>
    </source>
</reference>
<evidence type="ECO:0000313" key="1">
    <source>
        <dbReference type="EMBL" id="KRM87507.1"/>
    </source>
</evidence>
<sequence>MAKVRLIMSDIDGTLVNDDHVIPAKVVTTIQDFKARGGRFVLASARPPLGMTALADQLGFDVPLVSFNGAYIAQRDADGVLAPIYEAPLAPGAARTVYQVARQQDPGLSINVFSGQHWFVDEQEYWETQEADITGFPPEVQPLHEVLAGEDPIHKVLVMGEEPDIDVLQATLADRPELDLALSRSKPTYLEITHRGVTKAAALAFLRDYFKVPLAATLAIGDGGNDLPMIQAAGVGVAMGNGAAALRQAADAVVADNNAGGVAEAINRFGI</sequence>
<dbReference type="PATRIC" id="fig|1423810.4.peg.1040"/>
<dbReference type="InterPro" id="IPR036412">
    <property type="entry name" value="HAD-like_sf"/>
</dbReference>
<dbReference type="SUPFAM" id="SSF56784">
    <property type="entry name" value="HAD-like"/>
    <property type="match status" value="1"/>
</dbReference>
<proteinExistence type="predicted"/>
<dbReference type="PANTHER" id="PTHR10000">
    <property type="entry name" value="PHOSPHOSERINE PHOSPHATASE"/>
    <property type="match status" value="1"/>
</dbReference>
<evidence type="ECO:0000313" key="2">
    <source>
        <dbReference type="Proteomes" id="UP000051789"/>
    </source>
</evidence>
<dbReference type="Gene3D" id="3.30.1240.10">
    <property type="match status" value="1"/>
</dbReference>
<organism evidence="1 2">
    <name type="scientific">Lacticaseibacillus thailandensis DSM 22698 = JCM 13996</name>
    <dbReference type="NCBI Taxonomy" id="1423810"/>
    <lineage>
        <taxon>Bacteria</taxon>
        <taxon>Bacillati</taxon>
        <taxon>Bacillota</taxon>
        <taxon>Bacilli</taxon>
        <taxon>Lactobacillales</taxon>
        <taxon>Lactobacillaceae</taxon>
        <taxon>Lacticaseibacillus</taxon>
    </lineage>
</organism>
<dbReference type="SFLD" id="SFLDG01140">
    <property type="entry name" value="C2.B:_Phosphomannomutase_and_P"/>
    <property type="match status" value="1"/>
</dbReference>
<dbReference type="RefSeq" id="WP_056969220.1">
    <property type="nucleotide sequence ID" value="NZ_AYZK01000002.1"/>
</dbReference>
<comment type="caution">
    <text evidence="1">The sequence shown here is derived from an EMBL/GenBank/DDBJ whole genome shotgun (WGS) entry which is preliminary data.</text>
</comment>
<keyword evidence="2" id="KW-1185">Reference proteome</keyword>
<dbReference type="PROSITE" id="PS01229">
    <property type="entry name" value="COF_2"/>
    <property type="match status" value="1"/>
</dbReference>
<keyword evidence="1" id="KW-0378">Hydrolase</keyword>
<dbReference type="GO" id="GO:0005829">
    <property type="term" value="C:cytosol"/>
    <property type="evidence" value="ECO:0007669"/>
    <property type="project" value="TreeGrafter"/>
</dbReference>
<dbReference type="InterPro" id="IPR000150">
    <property type="entry name" value="Cof"/>
</dbReference>
<protein>
    <submittedName>
        <fullName evidence="1">Hydrolase of the HAD superfamily</fullName>
    </submittedName>
</protein>
<dbReference type="InterPro" id="IPR006379">
    <property type="entry name" value="HAD-SF_hydro_IIB"/>
</dbReference>
<dbReference type="InterPro" id="IPR023214">
    <property type="entry name" value="HAD_sf"/>
</dbReference>
<dbReference type="AlphaFoldDB" id="A0A0R2CII7"/>
<name>A0A0R2CII7_9LACO</name>
<dbReference type="GO" id="GO:0000287">
    <property type="term" value="F:magnesium ion binding"/>
    <property type="evidence" value="ECO:0007669"/>
    <property type="project" value="TreeGrafter"/>
</dbReference>
<dbReference type="CDD" id="cd07516">
    <property type="entry name" value="HAD_Pase"/>
    <property type="match status" value="1"/>
</dbReference>
<dbReference type="Pfam" id="PF08282">
    <property type="entry name" value="Hydrolase_3"/>
    <property type="match status" value="1"/>
</dbReference>
<dbReference type="GO" id="GO:0016791">
    <property type="term" value="F:phosphatase activity"/>
    <property type="evidence" value="ECO:0007669"/>
    <property type="project" value="TreeGrafter"/>
</dbReference>
<dbReference type="STRING" id="1423810.FD19_GL001015"/>
<dbReference type="PRINTS" id="PR00119">
    <property type="entry name" value="CATATPASE"/>
</dbReference>
<dbReference type="NCBIfam" id="TIGR01484">
    <property type="entry name" value="HAD-SF-IIB"/>
    <property type="match status" value="1"/>
</dbReference>
<dbReference type="PANTHER" id="PTHR10000:SF8">
    <property type="entry name" value="HAD SUPERFAMILY HYDROLASE-LIKE, TYPE 3"/>
    <property type="match status" value="1"/>
</dbReference>